<keyword evidence="4 9" id="KW-0812">Transmembrane</keyword>
<dbReference type="PANTHER" id="PTHR33695">
    <property type="entry name" value="LIPOPROTEIN SIGNAL PEPTIDASE"/>
    <property type="match status" value="1"/>
</dbReference>
<dbReference type="PANTHER" id="PTHR33695:SF1">
    <property type="entry name" value="LIPOPROTEIN SIGNAL PEPTIDASE"/>
    <property type="match status" value="1"/>
</dbReference>
<sequence length="192" mass="21028">MLASKASGARYLLLSLLVVVLDQVTKYLCVYFIEHGTMGVAVTPFFHLVHVYNHGAAFSFLAGMGGWQRWLFAALAIVIGALFVWLLLRTPRTHKWSCLAYALFIGGAVGNLIDRLIHGYVIDFLLFFIKTDDFFWAYPAFNVADIAVCVGAAILCVIALFAPKKDASTPKEPDAQTGGGKVSSKAKELPRI</sequence>
<evidence type="ECO:0000256" key="9">
    <source>
        <dbReference type="HAMAP-Rule" id="MF_00161"/>
    </source>
</evidence>
<evidence type="ECO:0000313" key="13">
    <source>
        <dbReference type="Proteomes" id="UP000824150"/>
    </source>
</evidence>
<comment type="pathway">
    <text evidence="9">Protein modification; lipoprotein biosynthesis (signal peptide cleavage).</text>
</comment>
<evidence type="ECO:0000256" key="7">
    <source>
        <dbReference type="ARBA" id="ARBA00022989"/>
    </source>
</evidence>
<keyword evidence="5 9" id="KW-0064">Aspartyl protease</keyword>
<dbReference type="InterPro" id="IPR001872">
    <property type="entry name" value="Peptidase_A8"/>
</dbReference>
<feature type="active site" evidence="9">
    <location>
        <position position="123"/>
    </location>
</feature>
<comment type="similarity">
    <text evidence="1 9 10">Belongs to the peptidase A8 family.</text>
</comment>
<dbReference type="NCBIfam" id="TIGR00077">
    <property type="entry name" value="lspA"/>
    <property type="match status" value="1"/>
</dbReference>
<comment type="function">
    <text evidence="9">This protein specifically catalyzes the removal of signal peptides from prolipoproteins.</text>
</comment>
<accession>A0A9E2KNK3</accession>
<proteinExistence type="inferred from homology"/>
<evidence type="ECO:0000256" key="10">
    <source>
        <dbReference type="RuleBase" id="RU004181"/>
    </source>
</evidence>
<feature type="transmembrane region" description="Helical" evidence="9">
    <location>
        <begin position="135"/>
        <end position="162"/>
    </location>
</feature>
<evidence type="ECO:0000256" key="3">
    <source>
        <dbReference type="ARBA" id="ARBA00022670"/>
    </source>
</evidence>
<evidence type="ECO:0000256" key="5">
    <source>
        <dbReference type="ARBA" id="ARBA00022750"/>
    </source>
</evidence>
<comment type="caution">
    <text evidence="9">Lacks conserved residue(s) required for the propagation of feature annotation.</text>
</comment>
<keyword evidence="6 9" id="KW-0378">Hydrolase</keyword>
<evidence type="ECO:0000256" key="4">
    <source>
        <dbReference type="ARBA" id="ARBA00022692"/>
    </source>
</evidence>
<comment type="catalytic activity">
    <reaction evidence="9">
        <text>Release of signal peptides from bacterial membrane prolipoproteins. Hydrolyzes -Xaa-Yaa-Zaa-|-(S,diacylglyceryl)Cys-, in which Xaa is hydrophobic (preferably Leu), and Yaa (Ala or Ser) and Zaa (Gly or Ala) have small, neutral side chains.</text>
        <dbReference type="EC" id="3.4.23.36"/>
    </reaction>
</comment>
<organism evidence="12 13">
    <name type="scientific">Candidatus Anaerobiospirillum merdipullorum</name>
    <dbReference type="NCBI Taxonomy" id="2838450"/>
    <lineage>
        <taxon>Bacteria</taxon>
        <taxon>Pseudomonadati</taxon>
        <taxon>Pseudomonadota</taxon>
        <taxon>Gammaproteobacteria</taxon>
        <taxon>Aeromonadales</taxon>
        <taxon>Succinivibrionaceae</taxon>
        <taxon>Anaerobiospirillum</taxon>
    </lineage>
</organism>
<feature type="transmembrane region" description="Helical" evidence="9">
    <location>
        <begin position="70"/>
        <end position="88"/>
    </location>
</feature>
<dbReference type="EMBL" id="JAHLFG010000032">
    <property type="protein sequence ID" value="MBU3826423.1"/>
    <property type="molecule type" value="Genomic_DNA"/>
</dbReference>
<name>A0A9E2KNK3_9GAMM</name>
<dbReference type="EC" id="3.4.23.36" evidence="9"/>
<keyword evidence="7 9" id="KW-1133">Transmembrane helix</keyword>
<evidence type="ECO:0000256" key="6">
    <source>
        <dbReference type="ARBA" id="ARBA00022801"/>
    </source>
</evidence>
<dbReference type="HAMAP" id="MF_00161">
    <property type="entry name" value="LspA"/>
    <property type="match status" value="1"/>
</dbReference>
<keyword evidence="2 9" id="KW-1003">Cell membrane</keyword>
<evidence type="ECO:0000256" key="11">
    <source>
        <dbReference type="SAM" id="MobiDB-lite"/>
    </source>
</evidence>
<comment type="subcellular location">
    <subcellularLocation>
        <location evidence="9">Cell membrane</location>
        <topology evidence="9">Multi-pass membrane protein</topology>
    </subcellularLocation>
</comment>
<dbReference type="PRINTS" id="PR00781">
    <property type="entry name" value="LIPOSIGPTASE"/>
</dbReference>
<dbReference type="Proteomes" id="UP000824150">
    <property type="component" value="Unassembled WGS sequence"/>
</dbReference>
<dbReference type="GO" id="GO:0006508">
    <property type="term" value="P:proteolysis"/>
    <property type="evidence" value="ECO:0007669"/>
    <property type="project" value="UniProtKB-KW"/>
</dbReference>
<evidence type="ECO:0000256" key="8">
    <source>
        <dbReference type="ARBA" id="ARBA00023136"/>
    </source>
</evidence>
<dbReference type="GO" id="GO:0004190">
    <property type="term" value="F:aspartic-type endopeptidase activity"/>
    <property type="evidence" value="ECO:0007669"/>
    <property type="project" value="UniProtKB-UniRule"/>
</dbReference>
<feature type="region of interest" description="Disordered" evidence="11">
    <location>
        <begin position="166"/>
        <end position="192"/>
    </location>
</feature>
<evidence type="ECO:0000256" key="2">
    <source>
        <dbReference type="ARBA" id="ARBA00022475"/>
    </source>
</evidence>
<evidence type="ECO:0000313" key="12">
    <source>
        <dbReference type="EMBL" id="MBU3826423.1"/>
    </source>
</evidence>
<dbReference type="Pfam" id="PF01252">
    <property type="entry name" value="Peptidase_A8"/>
    <property type="match status" value="1"/>
</dbReference>
<dbReference type="AlphaFoldDB" id="A0A9E2KNK3"/>
<comment type="caution">
    <text evidence="12">The sequence shown here is derived from an EMBL/GenBank/DDBJ whole genome shotgun (WGS) entry which is preliminary data.</text>
</comment>
<reference evidence="12" key="1">
    <citation type="journal article" date="2021" name="PeerJ">
        <title>Extensive microbial diversity within the chicken gut microbiome revealed by metagenomics and culture.</title>
        <authorList>
            <person name="Gilroy R."/>
            <person name="Ravi A."/>
            <person name="Getino M."/>
            <person name="Pursley I."/>
            <person name="Horton D.L."/>
            <person name="Alikhan N.F."/>
            <person name="Baker D."/>
            <person name="Gharbi K."/>
            <person name="Hall N."/>
            <person name="Watson M."/>
            <person name="Adriaenssens E.M."/>
            <person name="Foster-Nyarko E."/>
            <person name="Jarju S."/>
            <person name="Secka A."/>
            <person name="Antonio M."/>
            <person name="Oren A."/>
            <person name="Chaudhuri R.R."/>
            <person name="La Ragione R."/>
            <person name="Hildebrand F."/>
            <person name="Pallen M.J."/>
        </authorList>
    </citation>
    <scope>NUCLEOTIDE SEQUENCE</scope>
    <source>
        <strain evidence="12">687</strain>
    </source>
</reference>
<evidence type="ECO:0000256" key="1">
    <source>
        <dbReference type="ARBA" id="ARBA00006139"/>
    </source>
</evidence>
<keyword evidence="3 9" id="KW-0645">Protease</keyword>
<gene>
    <name evidence="9 12" type="primary">lspA</name>
    <name evidence="12" type="ORF">IAA31_02910</name>
</gene>
<protein>
    <recommendedName>
        <fullName evidence="9">Lipoprotein signal peptidase</fullName>
        <ecNumber evidence="9">3.4.23.36</ecNumber>
    </recommendedName>
    <alternativeName>
        <fullName evidence="9">Prolipoprotein signal peptidase</fullName>
    </alternativeName>
    <alternativeName>
        <fullName evidence="9">Signal peptidase II</fullName>
        <shortName evidence="9">SPase II</shortName>
    </alternativeName>
</protein>
<feature type="active site" evidence="9">
    <location>
        <position position="145"/>
    </location>
</feature>
<dbReference type="GO" id="GO:0005886">
    <property type="term" value="C:plasma membrane"/>
    <property type="evidence" value="ECO:0007669"/>
    <property type="project" value="UniProtKB-SubCell"/>
</dbReference>
<feature type="transmembrane region" description="Helical" evidence="9">
    <location>
        <begin position="100"/>
        <end position="129"/>
    </location>
</feature>
<keyword evidence="8 9" id="KW-0472">Membrane</keyword>
<reference evidence="12" key="2">
    <citation type="submission" date="2021-04" db="EMBL/GenBank/DDBJ databases">
        <authorList>
            <person name="Gilroy R."/>
        </authorList>
    </citation>
    <scope>NUCLEOTIDE SEQUENCE</scope>
    <source>
        <strain evidence="12">687</strain>
    </source>
</reference>